<organism evidence="4 5">
    <name type="scientific">Candidatus Thiothrix phosphatis</name>
    <dbReference type="NCBI Taxonomy" id="3112415"/>
    <lineage>
        <taxon>Bacteria</taxon>
        <taxon>Pseudomonadati</taxon>
        <taxon>Pseudomonadota</taxon>
        <taxon>Gammaproteobacteria</taxon>
        <taxon>Thiotrichales</taxon>
        <taxon>Thiotrichaceae</taxon>
        <taxon>Thiothrix</taxon>
    </lineage>
</organism>
<evidence type="ECO:0000313" key="5">
    <source>
        <dbReference type="Proteomes" id="UP001308005"/>
    </source>
</evidence>
<protein>
    <submittedName>
        <fullName evidence="4">Hemerythrin family protein</fullName>
    </submittedName>
</protein>
<comment type="caution">
    <text evidence="4">The sequence shown here is derived from an EMBL/GenBank/DDBJ whole genome shotgun (WGS) entry which is preliminary data.</text>
</comment>
<reference evidence="5" key="1">
    <citation type="submission" date="2023-07" db="EMBL/GenBank/DDBJ databases">
        <title>The carbon used by Thiothrix.</title>
        <authorList>
            <person name="Chen L."/>
        </authorList>
    </citation>
    <scope>NUCLEOTIDE SEQUENCE [LARGE SCALE GENOMIC DNA]</scope>
</reference>
<dbReference type="InterPro" id="IPR035938">
    <property type="entry name" value="Hemerythrin-like_sf"/>
</dbReference>
<dbReference type="RefSeq" id="WP_324695259.1">
    <property type="nucleotide sequence ID" value="NZ_JAYMYJ010000110.1"/>
</dbReference>
<dbReference type="SUPFAM" id="SSF47188">
    <property type="entry name" value="Hemerythrin-like"/>
    <property type="match status" value="1"/>
</dbReference>
<keyword evidence="5" id="KW-1185">Reference proteome</keyword>
<keyword evidence="2" id="KW-0479">Metal-binding</keyword>
<dbReference type="InterPro" id="IPR012827">
    <property type="entry name" value="Hemerythrin_metal-bd"/>
</dbReference>
<keyword evidence="3" id="KW-0408">Iron</keyword>
<dbReference type="EMBL" id="JAYMYJ010000110">
    <property type="protein sequence ID" value="MEB4591563.1"/>
    <property type="molecule type" value="Genomic_DNA"/>
</dbReference>
<name>A0ABU6CYV5_9GAMM</name>
<dbReference type="CDD" id="cd12107">
    <property type="entry name" value="Hemerythrin"/>
    <property type="match status" value="1"/>
</dbReference>
<evidence type="ECO:0000256" key="1">
    <source>
        <dbReference type="ARBA" id="ARBA00010587"/>
    </source>
</evidence>
<proteinExistence type="inferred from homology"/>
<comment type="similarity">
    <text evidence="1">Belongs to the hemerythrin family.</text>
</comment>
<evidence type="ECO:0000313" key="4">
    <source>
        <dbReference type="EMBL" id="MEB4591563.1"/>
    </source>
</evidence>
<accession>A0ABU6CYV5</accession>
<sequence length="151" mass="17664">MHPAFSLMGSDEAPEALIDYPRFGIAYMEQNYNCFAILYHDLDQLLTEPKPNFECINVVLGDLAEHLSKQFSQEERAMKLAAYPDLLQHRHQHQRALEQLAWYIGRWKTRRNIWEIHDFIKQPLLTWFLNHAHTSDKAAALFTLGQKGWAA</sequence>
<dbReference type="Proteomes" id="UP001308005">
    <property type="component" value="Unassembled WGS sequence"/>
</dbReference>
<evidence type="ECO:0000256" key="3">
    <source>
        <dbReference type="ARBA" id="ARBA00023004"/>
    </source>
</evidence>
<dbReference type="Gene3D" id="1.20.120.50">
    <property type="entry name" value="Hemerythrin-like"/>
    <property type="match status" value="1"/>
</dbReference>
<evidence type="ECO:0000256" key="2">
    <source>
        <dbReference type="ARBA" id="ARBA00022723"/>
    </source>
</evidence>
<gene>
    <name evidence="4" type="ORF">VSS37_11275</name>
</gene>